<gene>
    <name evidence="2" type="ORF">PUP29_07555</name>
</gene>
<organism evidence="2">
    <name type="scientific">Christensenella massiliensis</name>
    <dbReference type="NCBI Taxonomy" id="1805714"/>
    <lineage>
        <taxon>Bacteria</taxon>
        <taxon>Bacillati</taxon>
        <taxon>Bacillota</taxon>
        <taxon>Clostridia</taxon>
        <taxon>Christensenellales</taxon>
        <taxon>Christensenellaceae</taxon>
        <taxon>Christensenella</taxon>
    </lineage>
</organism>
<evidence type="ECO:0000313" key="2">
    <source>
        <dbReference type="EMBL" id="XCC61387.1"/>
    </source>
</evidence>
<evidence type="ECO:0000256" key="1">
    <source>
        <dbReference type="SAM" id="MobiDB-lite"/>
    </source>
</evidence>
<dbReference type="AlphaFoldDB" id="A0AAU8A6D5"/>
<feature type="compositionally biased region" description="Basic and acidic residues" evidence="1">
    <location>
        <begin position="57"/>
        <end position="73"/>
    </location>
</feature>
<sequence>MKKNSRFPERKKEAEIMDFSQESNLEEKLLGQLRSAFWGKFEDDDLASVHAAGKPPVYRDDRLPKQTEETDKR</sequence>
<accession>A0AAU8A6D5</accession>
<proteinExistence type="predicted"/>
<dbReference type="RefSeq" id="WP_079546446.1">
    <property type="nucleotide sequence ID" value="NZ_CP117826.1"/>
</dbReference>
<feature type="region of interest" description="Disordered" evidence="1">
    <location>
        <begin position="50"/>
        <end position="73"/>
    </location>
</feature>
<name>A0AAU8A6D5_9FIRM</name>
<protein>
    <submittedName>
        <fullName evidence="2">Uncharacterized protein</fullName>
    </submittedName>
</protein>
<dbReference type="EMBL" id="CP117826">
    <property type="protein sequence ID" value="XCC61387.1"/>
    <property type="molecule type" value="Genomic_DNA"/>
</dbReference>
<reference evidence="2" key="1">
    <citation type="submission" date="2023-02" db="EMBL/GenBank/DDBJ databases">
        <title>Gut commensal Christensenella minuta modulates host metabolism via a new class of secondary bile acids.</title>
        <authorList>
            <person name="Liu C."/>
        </authorList>
    </citation>
    <scope>NUCLEOTIDE SEQUENCE</scope>
    <source>
        <strain evidence="2">CA70</strain>
    </source>
</reference>